<organism evidence="2 3">
    <name type="scientific">Pleurodeles waltl</name>
    <name type="common">Iberian ribbed newt</name>
    <dbReference type="NCBI Taxonomy" id="8319"/>
    <lineage>
        <taxon>Eukaryota</taxon>
        <taxon>Metazoa</taxon>
        <taxon>Chordata</taxon>
        <taxon>Craniata</taxon>
        <taxon>Vertebrata</taxon>
        <taxon>Euteleostomi</taxon>
        <taxon>Amphibia</taxon>
        <taxon>Batrachia</taxon>
        <taxon>Caudata</taxon>
        <taxon>Salamandroidea</taxon>
        <taxon>Salamandridae</taxon>
        <taxon>Pleurodelinae</taxon>
        <taxon>Pleurodeles</taxon>
    </lineage>
</organism>
<evidence type="ECO:0000313" key="3">
    <source>
        <dbReference type="Proteomes" id="UP001066276"/>
    </source>
</evidence>
<accession>A0AAV7NJA6</accession>
<dbReference type="AlphaFoldDB" id="A0AAV7NJA6"/>
<dbReference type="Proteomes" id="UP001066276">
    <property type="component" value="Chromosome 8"/>
</dbReference>
<comment type="caution">
    <text evidence="2">The sequence shown here is derived from an EMBL/GenBank/DDBJ whole genome shotgun (WGS) entry which is preliminary data.</text>
</comment>
<evidence type="ECO:0000313" key="1">
    <source>
        <dbReference type="EMBL" id="KAJ1114437.1"/>
    </source>
</evidence>
<reference evidence="2" key="1">
    <citation type="journal article" date="2022" name="bioRxiv">
        <title>Sequencing and chromosome-scale assembly of the giantPleurodeles waltlgenome.</title>
        <authorList>
            <person name="Brown T."/>
            <person name="Elewa A."/>
            <person name="Iarovenko S."/>
            <person name="Subramanian E."/>
            <person name="Araus A.J."/>
            <person name="Petzold A."/>
            <person name="Susuki M."/>
            <person name="Suzuki K.-i.T."/>
            <person name="Hayashi T."/>
            <person name="Toyoda A."/>
            <person name="Oliveira C."/>
            <person name="Osipova E."/>
            <person name="Leigh N.D."/>
            <person name="Simon A."/>
            <person name="Yun M.H."/>
        </authorList>
    </citation>
    <scope>NUCLEOTIDE SEQUENCE</scope>
    <source>
        <strain evidence="2">20211129_DDA</strain>
        <tissue evidence="2">Liver</tissue>
    </source>
</reference>
<proteinExistence type="predicted"/>
<evidence type="ECO:0000313" key="2">
    <source>
        <dbReference type="EMBL" id="KAJ1114438.1"/>
    </source>
</evidence>
<keyword evidence="3" id="KW-1185">Reference proteome</keyword>
<name>A0AAV7NJA6_PLEWA</name>
<gene>
    <name evidence="1" type="ORF">NDU88_002674</name>
    <name evidence="2" type="ORF">NDU88_002675</name>
</gene>
<dbReference type="EMBL" id="JANPWB010000012">
    <property type="protein sequence ID" value="KAJ1114437.1"/>
    <property type="molecule type" value="Genomic_DNA"/>
</dbReference>
<protein>
    <submittedName>
        <fullName evidence="2">Uncharacterized protein</fullName>
    </submittedName>
</protein>
<sequence>MPQVATGLRIPAQSLSSPKLLIADSAEVVEDMGLRAGSKRAVVKDFTPQSQIQLGWDITGGEEESLRVQVGRPRGSTPVLRGHPFCGLRQDQADV</sequence>
<dbReference type="EMBL" id="JANPWB010000012">
    <property type="protein sequence ID" value="KAJ1114438.1"/>
    <property type="molecule type" value="Genomic_DNA"/>
</dbReference>